<evidence type="ECO:0000313" key="2">
    <source>
        <dbReference type="Proteomes" id="UP001489719"/>
    </source>
</evidence>
<proteinExistence type="predicted"/>
<name>A0ACC3TX35_9ASCO</name>
<sequence length="585" mass="64974">MALVGYPTYHGPSSKVLPPTPPSLTDEVIAFTKWRPQFHLLASHGWMNDPCGVSYDPVDRVYRVFYQWNPQSPFWDHICWGSAESANLLDWTVSSDPVLSPETSYDGKGIFTGCILPPSSGKHITIFYTSVSRLPIHYSLPYHIGSETLSMATSTDGGRTWARSKENPILGPDHLADFNITGWRDPFVTKWASMDKVMERKEAGLYGLVSGGIRDKTPTCFLYDINPSDPTLWKFVGPLMKLECNYRPSRWSGDSGVNWEVANVLTFDQYDFLLISSEGGAAERNGKRTRASIWIAGSLQETRPVTMKYDFGGLFDHGDYYASNTFRDESLDNAIVAWGWIIEDALSDELIAKQNWSGSMSVPRVISVAVVNNVIGALQSPIDQLTNFKVGKSEDSYELATLGVDVHPRYLSSLRQRAAHHIVVPAVTFLRPGVVDCSVSSTSWELETEISVSSSAVQVGILALHSANYSQQTRLVFSTDTETFTIDRSRSGNGKELHAYDAPHTLFTTRTCDGAEVVEKLKLHVLCDKSVIEVFLNGRTAVSARVYPDEASSRISLFAENLIGEAVEFSETKLWYDIPGKSSIE</sequence>
<comment type="caution">
    <text evidence="1">The sequence shown here is derived from an EMBL/GenBank/DDBJ whole genome shotgun (WGS) entry which is preliminary data.</text>
</comment>
<evidence type="ECO:0000313" key="1">
    <source>
        <dbReference type="EMBL" id="KAK9325564.1"/>
    </source>
</evidence>
<gene>
    <name evidence="1" type="ORF">V1517DRAFT_163781</name>
</gene>
<keyword evidence="2" id="KW-1185">Reference proteome</keyword>
<accession>A0ACC3TX35</accession>
<reference evidence="2" key="1">
    <citation type="journal article" date="2024" name="Front. Bioeng. Biotechnol.">
        <title>Genome-scale model development and genomic sequencing of the oleaginous clade Lipomyces.</title>
        <authorList>
            <person name="Czajka J.J."/>
            <person name="Han Y."/>
            <person name="Kim J."/>
            <person name="Mondo S.J."/>
            <person name="Hofstad B.A."/>
            <person name="Robles A."/>
            <person name="Haridas S."/>
            <person name="Riley R."/>
            <person name="LaButti K."/>
            <person name="Pangilinan J."/>
            <person name="Andreopoulos W."/>
            <person name="Lipzen A."/>
            <person name="Yan J."/>
            <person name="Wang M."/>
            <person name="Ng V."/>
            <person name="Grigoriev I.V."/>
            <person name="Spatafora J.W."/>
            <person name="Magnuson J.K."/>
            <person name="Baker S.E."/>
            <person name="Pomraning K.R."/>
        </authorList>
    </citation>
    <scope>NUCLEOTIDE SEQUENCE [LARGE SCALE GENOMIC DNA]</scope>
    <source>
        <strain evidence="2">CBS 10300</strain>
    </source>
</reference>
<dbReference type="Proteomes" id="UP001489719">
    <property type="component" value="Unassembled WGS sequence"/>
</dbReference>
<protein>
    <submittedName>
        <fullName evidence="1">Beta-Fructufuranosidase</fullName>
    </submittedName>
</protein>
<organism evidence="1 2">
    <name type="scientific">Lipomyces orientalis</name>
    <dbReference type="NCBI Taxonomy" id="1233043"/>
    <lineage>
        <taxon>Eukaryota</taxon>
        <taxon>Fungi</taxon>
        <taxon>Dikarya</taxon>
        <taxon>Ascomycota</taxon>
        <taxon>Saccharomycotina</taxon>
        <taxon>Lipomycetes</taxon>
        <taxon>Lipomycetales</taxon>
        <taxon>Lipomycetaceae</taxon>
        <taxon>Lipomyces</taxon>
    </lineage>
</organism>
<dbReference type="EMBL" id="MU970039">
    <property type="protein sequence ID" value="KAK9325564.1"/>
    <property type="molecule type" value="Genomic_DNA"/>
</dbReference>